<name>A0A368SK35_SETIT</name>
<comment type="similarity">
    <text evidence="5">Belongs to the glycosyltransferase 1 family. Bacterial/plant glycogen synthase subfamily.</text>
</comment>
<evidence type="ECO:0000256" key="10">
    <source>
        <dbReference type="ARBA" id="ARBA00022679"/>
    </source>
</evidence>
<evidence type="ECO:0000256" key="2">
    <source>
        <dbReference type="ARBA" id="ARBA00004229"/>
    </source>
</evidence>
<dbReference type="FunFam" id="3.40.50.2000:FF:000025">
    <property type="entry name" value="Starch synthase, chloroplastic/amyloplastic"/>
    <property type="match status" value="1"/>
</dbReference>
<sequence length="855" mass="95227">MATSTFLVAPALLRPRGASPPAACGCCRRCSAPRGGHVPRPSARASSSCRSPPCAQPVSLPVLHLPSYPFATKNAGPLSDLVARISGRIPLLRCPCPCPCVAGFAARVKRACVKLFRCVGAWGDLARSRIRADFWVSLCLNVGAGWPMVLRGSTGRRFQKGLSAAATDADAASQVDDDDEDMVRVTNEALRATIRKSKEVLARHKVILEQISEKKKLISVLAESSIHNEQEPHNDQSDSSFSRLNAVSEGEEINYGRQMYLDTHAQQSEFYTTYGESIYDQSEYYESLEDEDTDFSESFGEANYGNHYQYDRFPRAAPSVYQPEAANGMDHHYVAQISQVREKDLSVNEGANGNSSASGGVDVMNVILVAAECAPWSKTGGLGDVAGALPKALARRGHRVMVVVPKYGDYMELQEIGEPRRYQVAGQDMEVKYYHAYIDGVDFVFIDNPIFQHVESEIYGGNRTDILKRMVLLCKTAVEVQWYVPCGGFCYGDGNLVFIANDWHTALLPVYLKAYYRDNGFMTYARSVLVIHNIAHQGRGPIDDFSYLDLPGHYMDQFKLYDPFGGDHLNIFAAGIKAADRFLTVSHGYAWELKTPDGGWGLHSIISENDWKFQGIVNGIDTTDWNPRHDVHLQSDGYTNYSLETVQTGKAQCKEALQKELGLPVRGDVPVIAFIGRLDHQKGVDLIAEAMPWIAGQDVQLIMLGTGRQDLEDTLRRLESQHYDRVRGWVGFSVQLAHRMTAGADVLLMPSRFEPCGLNQLYAMMYGTVPVVHAVGGLRDTVQHYNPYEEVGVGWTFEKAEANRMIDALGHCLNTYRNYRNSWEGIQRRGMMQDLSWDNAAKLYEEVLVAAKYQW</sequence>
<dbReference type="FunFam" id="3.40.50.2000:FF:000048">
    <property type="entry name" value="Starch synthase, chloroplastic/amyloplastic"/>
    <property type="match status" value="1"/>
</dbReference>
<dbReference type="GO" id="GO:0004373">
    <property type="term" value="F:alpha-1,4-glucan glucosyltransferase (UDP-glucose donor) activity"/>
    <property type="evidence" value="ECO:0007669"/>
    <property type="project" value="InterPro"/>
</dbReference>
<dbReference type="Pfam" id="PF13692">
    <property type="entry name" value="Glyco_trans_1_4"/>
    <property type="match status" value="1"/>
</dbReference>
<dbReference type="InterPro" id="IPR011835">
    <property type="entry name" value="GS/SS"/>
</dbReference>
<evidence type="ECO:0000256" key="5">
    <source>
        <dbReference type="ARBA" id="ARBA00010281"/>
    </source>
</evidence>
<organism evidence="15">
    <name type="scientific">Setaria italica</name>
    <name type="common">Foxtail millet</name>
    <name type="synonym">Panicum italicum</name>
    <dbReference type="NCBI Taxonomy" id="4555"/>
    <lineage>
        <taxon>Eukaryota</taxon>
        <taxon>Viridiplantae</taxon>
        <taxon>Streptophyta</taxon>
        <taxon>Embryophyta</taxon>
        <taxon>Tracheophyta</taxon>
        <taxon>Spermatophyta</taxon>
        <taxon>Magnoliopsida</taxon>
        <taxon>Liliopsida</taxon>
        <taxon>Poales</taxon>
        <taxon>Poaceae</taxon>
        <taxon>PACMAD clade</taxon>
        <taxon>Panicoideae</taxon>
        <taxon>Panicodae</taxon>
        <taxon>Paniceae</taxon>
        <taxon>Cenchrinae</taxon>
        <taxon>Setaria</taxon>
    </lineage>
</organism>
<keyword evidence="10" id="KW-0808">Transferase</keyword>
<evidence type="ECO:0000256" key="3">
    <source>
        <dbReference type="ARBA" id="ARBA00004602"/>
    </source>
</evidence>
<evidence type="ECO:0000256" key="6">
    <source>
        <dbReference type="ARBA" id="ARBA00012588"/>
    </source>
</evidence>
<evidence type="ECO:0000256" key="4">
    <source>
        <dbReference type="ARBA" id="ARBA00004727"/>
    </source>
</evidence>
<accession>A0A368SK35</accession>
<dbReference type="UniPathway" id="UPA00152"/>
<dbReference type="GO" id="GO:0009011">
    <property type="term" value="F:alpha-1,4-glucan glucosyltransferase (ADP-glucose donor) activity"/>
    <property type="evidence" value="ECO:0007669"/>
    <property type="project" value="UniProtKB-EC"/>
</dbReference>
<keyword evidence="12" id="KW-0809">Transit peptide</keyword>
<comment type="pathway">
    <text evidence="4">Glycan biosynthesis; starch biosynthesis.</text>
</comment>
<dbReference type="NCBIfam" id="TIGR02095">
    <property type="entry name" value="glgA"/>
    <property type="match status" value="1"/>
</dbReference>
<keyword evidence="7" id="KW-0150">Chloroplast</keyword>
<evidence type="ECO:0000256" key="12">
    <source>
        <dbReference type="ARBA" id="ARBA00022946"/>
    </source>
</evidence>
<evidence type="ECO:0000256" key="1">
    <source>
        <dbReference type="ARBA" id="ARBA00001478"/>
    </source>
</evidence>
<proteinExistence type="inferred from homology"/>
<dbReference type="STRING" id="4555.A0A368SK35"/>
<dbReference type="CDD" id="cd03791">
    <property type="entry name" value="GT5_Glycogen_synthase_DULL1-like"/>
    <property type="match status" value="1"/>
</dbReference>
<dbReference type="Gene3D" id="3.40.50.2000">
    <property type="entry name" value="Glycogen Phosphorylase B"/>
    <property type="match status" value="2"/>
</dbReference>
<gene>
    <name evidence="15" type="ORF">SETIT_9G243600v2</name>
</gene>
<keyword evidence="13" id="KW-0035">Amyloplast</keyword>
<comment type="subcellular location">
    <subcellularLocation>
        <location evidence="3">Plastid</location>
        <location evidence="3">Amyloplast</location>
    </subcellularLocation>
    <subcellularLocation>
        <location evidence="2">Plastid</location>
        <location evidence="2">Chloroplast</location>
    </subcellularLocation>
</comment>
<dbReference type="HAMAP" id="MF_00484">
    <property type="entry name" value="Glycogen_synth"/>
    <property type="match status" value="1"/>
</dbReference>
<dbReference type="EMBL" id="CM003536">
    <property type="protein sequence ID" value="RCV42782.1"/>
    <property type="molecule type" value="Genomic_DNA"/>
</dbReference>
<dbReference type="InterPro" id="IPR013534">
    <property type="entry name" value="Starch_synth_cat_dom"/>
</dbReference>
<dbReference type="PANTHER" id="PTHR45825">
    <property type="entry name" value="GRANULE-BOUND STARCH SYNTHASE 1, CHLOROPLASTIC/AMYLOPLASTIC"/>
    <property type="match status" value="1"/>
</dbReference>
<dbReference type="Pfam" id="PF08323">
    <property type="entry name" value="Glyco_transf_5"/>
    <property type="match status" value="1"/>
</dbReference>
<dbReference type="PANTHER" id="PTHR45825:SF2">
    <property type="entry name" value="STARCH SYNTHASE 2, CHLOROPLASTIC_AMYLOPLASTIC"/>
    <property type="match status" value="1"/>
</dbReference>
<reference evidence="15" key="2">
    <citation type="submission" date="2015-07" db="EMBL/GenBank/DDBJ databases">
        <authorList>
            <person name="Noorani M."/>
        </authorList>
    </citation>
    <scope>NUCLEOTIDE SEQUENCE</scope>
    <source>
        <strain evidence="15">Yugu1</strain>
    </source>
</reference>
<feature type="domain" description="Starch synthase catalytic" evidence="14">
    <location>
        <begin position="365"/>
        <end position="607"/>
    </location>
</feature>
<evidence type="ECO:0000256" key="11">
    <source>
        <dbReference type="ARBA" id="ARBA00022922"/>
    </source>
</evidence>
<evidence type="ECO:0000259" key="14">
    <source>
        <dbReference type="Pfam" id="PF08323"/>
    </source>
</evidence>
<keyword evidence="9" id="KW-0328">Glycosyltransferase</keyword>
<reference evidence="15" key="1">
    <citation type="journal article" date="2012" name="Nat. Biotechnol.">
        <title>Reference genome sequence of the model plant Setaria.</title>
        <authorList>
            <person name="Bennetzen J.L."/>
            <person name="Schmutz J."/>
            <person name="Wang H."/>
            <person name="Percifield R."/>
            <person name="Hawkins J."/>
            <person name="Pontaroli A.C."/>
            <person name="Estep M."/>
            <person name="Feng L."/>
            <person name="Vaughn J.N."/>
            <person name="Grimwood J."/>
            <person name="Jenkins J."/>
            <person name="Barry K."/>
            <person name="Lindquist E."/>
            <person name="Hellsten U."/>
            <person name="Deshpande S."/>
            <person name="Wang X."/>
            <person name="Wu X."/>
            <person name="Mitros T."/>
            <person name="Triplett J."/>
            <person name="Yang X."/>
            <person name="Ye C.Y."/>
            <person name="Mauro-Herrera M."/>
            <person name="Wang L."/>
            <person name="Li P."/>
            <person name="Sharma M."/>
            <person name="Sharma R."/>
            <person name="Ronald P.C."/>
            <person name="Panaud O."/>
            <person name="Kellogg E.A."/>
            <person name="Brutnell T.P."/>
            <person name="Doust A.N."/>
            <person name="Tuskan G.A."/>
            <person name="Rokhsar D."/>
            <person name="Devos K.M."/>
        </authorList>
    </citation>
    <scope>NUCLEOTIDE SEQUENCE [LARGE SCALE GENOMIC DNA]</scope>
    <source>
        <strain evidence="15">Yugu1</strain>
    </source>
</reference>
<evidence type="ECO:0000256" key="7">
    <source>
        <dbReference type="ARBA" id="ARBA00022528"/>
    </source>
</evidence>
<dbReference type="GO" id="GO:0010021">
    <property type="term" value="P:amylopectin biosynthetic process"/>
    <property type="evidence" value="ECO:0007669"/>
    <property type="project" value="UniProtKB-ARBA"/>
</dbReference>
<dbReference type="GO" id="GO:0009507">
    <property type="term" value="C:chloroplast"/>
    <property type="evidence" value="ECO:0007669"/>
    <property type="project" value="UniProtKB-SubCell"/>
</dbReference>
<evidence type="ECO:0000256" key="9">
    <source>
        <dbReference type="ARBA" id="ARBA00022676"/>
    </source>
</evidence>
<dbReference type="OrthoDB" id="512920at2759"/>
<evidence type="ECO:0000256" key="13">
    <source>
        <dbReference type="ARBA" id="ARBA00023234"/>
    </source>
</evidence>
<dbReference type="AlphaFoldDB" id="A0A368SK35"/>
<dbReference type="EC" id="2.4.1.21" evidence="6"/>
<dbReference type="GO" id="GO:0019252">
    <property type="term" value="P:starch biosynthetic process"/>
    <property type="evidence" value="ECO:0007669"/>
    <property type="project" value="UniProtKB-UniPathway"/>
</dbReference>
<keyword evidence="11" id="KW-0750">Starch biosynthesis</keyword>
<dbReference type="GO" id="GO:0009501">
    <property type="term" value="C:amyloplast"/>
    <property type="evidence" value="ECO:0007669"/>
    <property type="project" value="UniProtKB-SubCell"/>
</dbReference>
<evidence type="ECO:0000256" key="8">
    <source>
        <dbReference type="ARBA" id="ARBA00022640"/>
    </source>
</evidence>
<comment type="catalytic activity">
    <reaction evidence="1">
        <text>[(1-&gt;4)-alpha-D-glucosyl](n) + ADP-alpha-D-glucose = [(1-&gt;4)-alpha-D-glucosyl](n+1) + ADP + H(+)</text>
        <dbReference type="Rhea" id="RHEA:18189"/>
        <dbReference type="Rhea" id="RHEA-COMP:9584"/>
        <dbReference type="Rhea" id="RHEA-COMP:9587"/>
        <dbReference type="ChEBI" id="CHEBI:15378"/>
        <dbReference type="ChEBI" id="CHEBI:15444"/>
        <dbReference type="ChEBI" id="CHEBI:57498"/>
        <dbReference type="ChEBI" id="CHEBI:456216"/>
        <dbReference type="EC" id="2.4.1.21"/>
    </reaction>
</comment>
<keyword evidence="8" id="KW-0934">Plastid</keyword>
<protein>
    <recommendedName>
        <fullName evidence="6">starch synthase</fullName>
        <ecNumber evidence="6">2.4.1.21</ecNumber>
    </recommendedName>
</protein>
<dbReference type="SUPFAM" id="SSF53756">
    <property type="entry name" value="UDP-Glycosyltransferase/glycogen phosphorylase"/>
    <property type="match status" value="1"/>
</dbReference>
<evidence type="ECO:0000313" key="15">
    <source>
        <dbReference type="EMBL" id="RCV42782.1"/>
    </source>
</evidence>